<name>A0A6A8DLA4_9BACI</name>
<organism evidence="9 10">
    <name type="scientific">Aquibacillus halophilus</name>
    <dbReference type="NCBI Taxonomy" id="930132"/>
    <lineage>
        <taxon>Bacteria</taxon>
        <taxon>Bacillati</taxon>
        <taxon>Bacillota</taxon>
        <taxon>Bacilli</taxon>
        <taxon>Bacillales</taxon>
        <taxon>Bacillaceae</taxon>
        <taxon>Aquibacillus</taxon>
    </lineage>
</organism>
<dbReference type="GO" id="GO:0004657">
    <property type="term" value="F:proline dehydrogenase activity"/>
    <property type="evidence" value="ECO:0007669"/>
    <property type="project" value="UniProtKB-ARBA"/>
</dbReference>
<dbReference type="Gene3D" id="3.40.605.10">
    <property type="entry name" value="Aldehyde Dehydrogenase, Chain A, domain 1"/>
    <property type="match status" value="1"/>
</dbReference>
<dbReference type="SUPFAM" id="SSF53720">
    <property type="entry name" value="ALDH-like"/>
    <property type="match status" value="1"/>
</dbReference>
<feature type="domain" description="Aldehyde dehydrogenase" evidence="8">
    <location>
        <begin position="49"/>
        <end position="510"/>
    </location>
</feature>
<dbReference type="PANTHER" id="PTHR42862:SF1">
    <property type="entry name" value="DELTA-1-PYRROLINE-5-CARBOXYLATE DEHYDROGENASE 2, ISOFORM A-RELATED"/>
    <property type="match status" value="1"/>
</dbReference>
<dbReference type="GO" id="GO:0009898">
    <property type="term" value="C:cytoplasmic side of plasma membrane"/>
    <property type="evidence" value="ECO:0007669"/>
    <property type="project" value="TreeGrafter"/>
</dbReference>
<dbReference type="HAMAP" id="MF_00733">
    <property type="entry name" value="RocA"/>
    <property type="match status" value="1"/>
</dbReference>
<protein>
    <recommendedName>
        <fullName evidence="6">1-pyrroline-5-carboxylate dehydrogenase</fullName>
        <shortName evidence="6">P5C dehydrogenase</shortName>
        <ecNumber evidence="6">1.2.1.88</ecNumber>
    </recommendedName>
    <alternativeName>
        <fullName evidence="6">L-glutamate gamma-semialdehyde dehydrogenase</fullName>
    </alternativeName>
</protein>
<dbReference type="GO" id="GO:0006537">
    <property type="term" value="P:glutamate biosynthetic process"/>
    <property type="evidence" value="ECO:0007669"/>
    <property type="project" value="UniProtKB-UniRule"/>
</dbReference>
<dbReference type="InterPro" id="IPR016160">
    <property type="entry name" value="Ald_DH_CS_CYS"/>
</dbReference>
<dbReference type="GO" id="GO:0003842">
    <property type="term" value="F:L-glutamate gamma-semialdehyde dehydrogenase activity"/>
    <property type="evidence" value="ECO:0007669"/>
    <property type="project" value="UniProtKB-UniRule"/>
</dbReference>
<evidence type="ECO:0000256" key="5">
    <source>
        <dbReference type="ARBA" id="ARBA00061617"/>
    </source>
</evidence>
<dbReference type="EMBL" id="WJNG01000017">
    <property type="protein sequence ID" value="MRH44571.1"/>
    <property type="molecule type" value="Genomic_DNA"/>
</dbReference>
<dbReference type="NCBIfam" id="TIGR01237">
    <property type="entry name" value="D1pyr5carbox2"/>
    <property type="match status" value="1"/>
</dbReference>
<comment type="similarity">
    <text evidence="5 6">Belongs to the aldehyde dehydrogenase family. RocA subfamily.</text>
</comment>
<accession>A0A6A8DLA4</accession>
<proteinExistence type="inferred from homology"/>
<dbReference type="OrthoDB" id="9762913at2"/>
<keyword evidence="3 6" id="KW-0520">NAD</keyword>
<sequence length="515" mass="57241">MVTPYKHEPFTDYTVDENRKALEAELKKAEKNLGKDYPLIIGGERITTDEKIISYNPAKKDQVVGYVSKANKELAEKAMQVADETFQWWRKTKPEMRADILFRAAAIVRRRKHEFTAHLVLEGGKPWKEADADTAEAIDFMEYYGRQMLKLKDGVEINSREIENNRYNYIPLGVTVVISPWNFLFAIMAGTTLAPLVTGNTVLLKPASTTPVISYKLMEVLEEAGMPAGVVNFIPGSGAEVGDYLVDHPRTRLISFTGSREVGTRIFERAGIVHEGQKWLKRTIIEMGGKDTIVVDKGSDLELAAESITYSAFGFSGQKCSACSRVIAHEDVYDDLLARVVELTKEINVSDPTNHDTYMGPVIDEKAYNKILDYAETGKKEGKLMVGGTGDNSKGWFVNPTVFADLEHDSTIMQEEIFGPVVGFSKAKDFDQAIEFANNTDYGLTGAVFTNNRANLEKAREDFHVGNLYFNRGCTAAIVGYHPFGGFNMSGTDSKAGGPDYLVHHMQGKTTSEML</sequence>
<keyword evidence="2 6" id="KW-0560">Oxidoreductase</keyword>
<evidence type="ECO:0000256" key="1">
    <source>
        <dbReference type="ARBA" id="ARBA00004786"/>
    </source>
</evidence>
<evidence type="ECO:0000313" key="9">
    <source>
        <dbReference type="EMBL" id="MRH44571.1"/>
    </source>
</evidence>
<dbReference type="Proteomes" id="UP000799092">
    <property type="component" value="Unassembled WGS sequence"/>
</dbReference>
<dbReference type="InterPro" id="IPR005932">
    <property type="entry name" value="RocA"/>
</dbReference>
<gene>
    <name evidence="9" type="primary">pruA</name>
    <name evidence="6" type="synonym">rocA</name>
    <name evidence="9" type="ORF">GH741_18150</name>
</gene>
<dbReference type="AlphaFoldDB" id="A0A6A8DLA4"/>
<evidence type="ECO:0000256" key="3">
    <source>
        <dbReference type="ARBA" id="ARBA00023027"/>
    </source>
</evidence>
<dbReference type="FunFam" id="3.40.605.10:FF:000045">
    <property type="entry name" value="1-pyrroline-5-carboxylate dehydrogenase 1"/>
    <property type="match status" value="1"/>
</dbReference>
<dbReference type="GO" id="GO:0010133">
    <property type="term" value="P:L-proline catabolic process to L-glutamate"/>
    <property type="evidence" value="ECO:0007669"/>
    <property type="project" value="UniProtKB-UniPathway"/>
</dbReference>
<keyword evidence="10" id="KW-1185">Reference proteome</keyword>
<feature type="active site" evidence="6 7">
    <location>
        <position position="286"/>
    </location>
</feature>
<dbReference type="UniPathway" id="UPA00261">
    <property type="reaction ID" value="UER00374"/>
</dbReference>
<evidence type="ECO:0000256" key="7">
    <source>
        <dbReference type="PROSITE-ProRule" id="PRU10007"/>
    </source>
</evidence>
<comment type="pathway">
    <text evidence="1 6">Amino-acid degradation; L-proline degradation into L-glutamate; L-glutamate from L-proline: step 2/2.</text>
</comment>
<dbReference type="InterPro" id="IPR029510">
    <property type="entry name" value="Ald_DH_CS_GLU"/>
</dbReference>
<evidence type="ECO:0000313" key="10">
    <source>
        <dbReference type="Proteomes" id="UP000799092"/>
    </source>
</evidence>
<dbReference type="InterPro" id="IPR047597">
    <property type="entry name" value="RocA_bacillales"/>
</dbReference>
<dbReference type="PROSITE" id="PS00687">
    <property type="entry name" value="ALDEHYDE_DEHYDR_GLU"/>
    <property type="match status" value="1"/>
</dbReference>
<feature type="active site" evidence="6">
    <location>
        <position position="320"/>
    </location>
</feature>
<dbReference type="InterPro" id="IPR016162">
    <property type="entry name" value="Ald_DH_N"/>
</dbReference>
<dbReference type="PROSITE" id="PS00070">
    <property type="entry name" value="ALDEHYDE_DEHYDR_CYS"/>
    <property type="match status" value="1"/>
</dbReference>
<evidence type="ECO:0000256" key="4">
    <source>
        <dbReference type="ARBA" id="ARBA00048142"/>
    </source>
</evidence>
<evidence type="ECO:0000256" key="6">
    <source>
        <dbReference type="HAMAP-Rule" id="MF_00733"/>
    </source>
</evidence>
<dbReference type="RefSeq" id="WP_153738183.1">
    <property type="nucleotide sequence ID" value="NZ_WJNG01000017.1"/>
</dbReference>
<dbReference type="NCBIfam" id="NF002852">
    <property type="entry name" value="PRK03137.1"/>
    <property type="match status" value="1"/>
</dbReference>
<evidence type="ECO:0000256" key="2">
    <source>
        <dbReference type="ARBA" id="ARBA00023002"/>
    </source>
</evidence>
<dbReference type="CDD" id="cd07124">
    <property type="entry name" value="ALDH_PutA-P5CDH-RocA"/>
    <property type="match status" value="1"/>
</dbReference>
<comment type="caution">
    <text evidence="9">The sequence shown here is derived from an EMBL/GenBank/DDBJ whole genome shotgun (WGS) entry which is preliminary data.</text>
</comment>
<dbReference type="InterPro" id="IPR015590">
    <property type="entry name" value="Aldehyde_DH_dom"/>
</dbReference>
<dbReference type="InterPro" id="IPR050485">
    <property type="entry name" value="Proline_metab_enzyme"/>
</dbReference>
<evidence type="ECO:0000259" key="8">
    <source>
        <dbReference type="Pfam" id="PF00171"/>
    </source>
</evidence>
<dbReference type="InterPro" id="IPR016161">
    <property type="entry name" value="Ald_DH/histidinol_DH"/>
</dbReference>
<comment type="catalytic activity">
    <reaction evidence="4 6">
        <text>L-glutamate 5-semialdehyde + NAD(+) + H2O = L-glutamate + NADH + 2 H(+)</text>
        <dbReference type="Rhea" id="RHEA:30235"/>
        <dbReference type="ChEBI" id="CHEBI:15377"/>
        <dbReference type="ChEBI" id="CHEBI:15378"/>
        <dbReference type="ChEBI" id="CHEBI:29985"/>
        <dbReference type="ChEBI" id="CHEBI:57540"/>
        <dbReference type="ChEBI" id="CHEBI:57945"/>
        <dbReference type="ChEBI" id="CHEBI:58066"/>
        <dbReference type="EC" id="1.2.1.88"/>
    </reaction>
</comment>
<dbReference type="PANTHER" id="PTHR42862">
    <property type="entry name" value="DELTA-1-PYRROLINE-5-CARBOXYLATE DEHYDROGENASE 1, ISOFORM A-RELATED"/>
    <property type="match status" value="1"/>
</dbReference>
<dbReference type="Pfam" id="PF00171">
    <property type="entry name" value="Aldedh"/>
    <property type="match status" value="1"/>
</dbReference>
<dbReference type="EC" id="1.2.1.88" evidence="6"/>
<dbReference type="InterPro" id="IPR016163">
    <property type="entry name" value="Ald_DH_C"/>
</dbReference>
<reference evidence="9" key="1">
    <citation type="submission" date="2019-11" db="EMBL/GenBank/DDBJ databases">
        <authorList>
            <person name="Li J."/>
        </authorList>
    </citation>
    <scope>NUCLEOTIDE SEQUENCE</scope>
    <source>
        <strain evidence="9">B6B</strain>
    </source>
</reference>
<dbReference type="Gene3D" id="3.40.309.10">
    <property type="entry name" value="Aldehyde Dehydrogenase, Chain A, domain 2"/>
    <property type="match status" value="1"/>
</dbReference>
<dbReference type="FunFam" id="3.40.309.10:FF:000005">
    <property type="entry name" value="1-pyrroline-5-carboxylate dehydrogenase 1"/>
    <property type="match status" value="1"/>
</dbReference>